<dbReference type="RefSeq" id="WP_265426225.1">
    <property type="nucleotide sequence ID" value="NZ_JAPFPW010000029.1"/>
</dbReference>
<dbReference type="Pfam" id="PF00589">
    <property type="entry name" value="Phage_integrase"/>
    <property type="match status" value="1"/>
</dbReference>
<evidence type="ECO:0000256" key="2">
    <source>
        <dbReference type="ARBA" id="ARBA00022908"/>
    </source>
</evidence>
<dbReference type="GO" id="GO:0003677">
    <property type="term" value="F:DNA binding"/>
    <property type="evidence" value="ECO:0007669"/>
    <property type="project" value="UniProtKB-KW"/>
</dbReference>
<evidence type="ECO:0000313" key="7">
    <source>
        <dbReference type="EMBL" id="MCW7755286.1"/>
    </source>
</evidence>
<evidence type="ECO:0000256" key="5">
    <source>
        <dbReference type="SAM" id="MobiDB-lite"/>
    </source>
</evidence>
<dbReference type="PANTHER" id="PTHR30629">
    <property type="entry name" value="PROPHAGE INTEGRASE"/>
    <property type="match status" value="1"/>
</dbReference>
<gene>
    <name evidence="7" type="ORF">OOT00_14965</name>
</gene>
<comment type="similarity">
    <text evidence="1">Belongs to the 'phage' integrase family.</text>
</comment>
<organism evidence="7 8">
    <name type="scientific">Desulfobotulus pelophilus</name>
    <dbReference type="NCBI Taxonomy" id="2823377"/>
    <lineage>
        <taxon>Bacteria</taxon>
        <taxon>Pseudomonadati</taxon>
        <taxon>Thermodesulfobacteriota</taxon>
        <taxon>Desulfobacteria</taxon>
        <taxon>Desulfobacterales</taxon>
        <taxon>Desulfobacteraceae</taxon>
        <taxon>Desulfobotulus</taxon>
    </lineage>
</organism>
<reference evidence="7 8" key="1">
    <citation type="submission" date="2022-11" db="EMBL/GenBank/DDBJ databases">
        <title>Desulfobotulus tamanensis H1 sp. nov. - anaerobic, alkaliphilic, sulphate reducing bacterium isolated from terrestrial mud volcano.</title>
        <authorList>
            <person name="Frolova A."/>
            <person name="Merkel A.Y."/>
            <person name="Slobodkin A.I."/>
        </authorList>
    </citation>
    <scope>NUCLEOTIDE SEQUENCE [LARGE SCALE GENOMIC DNA]</scope>
    <source>
        <strain evidence="7 8">H1</strain>
    </source>
</reference>
<dbReference type="InterPro" id="IPR013762">
    <property type="entry name" value="Integrase-like_cat_sf"/>
</dbReference>
<dbReference type="InterPro" id="IPR011010">
    <property type="entry name" value="DNA_brk_join_enz"/>
</dbReference>
<dbReference type="InterPro" id="IPR002104">
    <property type="entry name" value="Integrase_catalytic"/>
</dbReference>
<evidence type="ECO:0000259" key="6">
    <source>
        <dbReference type="PROSITE" id="PS51898"/>
    </source>
</evidence>
<dbReference type="InterPro" id="IPR010998">
    <property type="entry name" value="Integrase_recombinase_N"/>
</dbReference>
<evidence type="ECO:0000313" key="8">
    <source>
        <dbReference type="Proteomes" id="UP001209681"/>
    </source>
</evidence>
<dbReference type="Proteomes" id="UP001209681">
    <property type="component" value="Unassembled WGS sequence"/>
</dbReference>
<keyword evidence="2" id="KW-0229">DNA integration</keyword>
<dbReference type="Gene3D" id="1.10.443.10">
    <property type="entry name" value="Intergrase catalytic core"/>
    <property type="match status" value="1"/>
</dbReference>
<evidence type="ECO:0000256" key="3">
    <source>
        <dbReference type="ARBA" id="ARBA00023125"/>
    </source>
</evidence>
<evidence type="ECO:0000256" key="4">
    <source>
        <dbReference type="ARBA" id="ARBA00023172"/>
    </source>
</evidence>
<proteinExistence type="inferred from homology"/>
<dbReference type="Gene3D" id="3.30.160.390">
    <property type="entry name" value="Integrase, DNA-binding domain"/>
    <property type="match status" value="1"/>
</dbReference>
<keyword evidence="8" id="KW-1185">Reference proteome</keyword>
<dbReference type="Pfam" id="PF13356">
    <property type="entry name" value="Arm-DNA-bind_3"/>
    <property type="match status" value="1"/>
</dbReference>
<evidence type="ECO:0000256" key="1">
    <source>
        <dbReference type="ARBA" id="ARBA00008857"/>
    </source>
</evidence>
<dbReference type="InterPro" id="IPR025166">
    <property type="entry name" value="Integrase_DNA_bind_dom"/>
</dbReference>
<keyword evidence="3 7" id="KW-0238">DNA-binding</keyword>
<dbReference type="Pfam" id="PF22022">
    <property type="entry name" value="Phage_int_M"/>
    <property type="match status" value="1"/>
</dbReference>
<dbReference type="PANTHER" id="PTHR30629:SF2">
    <property type="entry name" value="PROPHAGE INTEGRASE INTS-RELATED"/>
    <property type="match status" value="1"/>
</dbReference>
<dbReference type="InterPro" id="IPR053876">
    <property type="entry name" value="Phage_int_M"/>
</dbReference>
<dbReference type="PROSITE" id="PS51898">
    <property type="entry name" value="TYR_RECOMBINASE"/>
    <property type="match status" value="1"/>
</dbReference>
<dbReference type="InterPro" id="IPR038488">
    <property type="entry name" value="Integrase_DNA-bd_sf"/>
</dbReference>
<dbReference type="Gene3D" id="1.10.150.130">
    <property type="match status" value="1"/>
</dbReference>
<feature type="region of interest" description="Disordered" evidence="5">
    <location>
        <begin position="391"/>
        <end position="411"/>
    </location>
</feature>
<name>A0ABT3NCT5_9BACT</name>
<feature type="domain" description="Tyr recombinase" evidence="6">
    <location>
        <begin position="201"/>
        <end position="377"/>
    </location>
</feature>
<accession>A0ABT3NCT5</accession>
<protein>
    <submittedName>
        <fullName evidence="7">Integrase arm-type DNA-binding domain-containing protein</fullName>
    </submittedName>
</protein>
<dbReference type="InterPro" id="IPR050808">
    <property type="entry name" value="Phage_Integrase"/>
</dbReference>
<feature type="compositionally biased region" description="Low complexity" evidence="5">
    <location>
        <begin position="391"/>
        <end position="400"/>
    </location>
</feature>
<sequence length="411" mass="45855">MALGKLNNMVCEKAEVREKRYFLTDGDGLSLQIEPTGRKIWKLRYYIDGKQKMASLGTFPVVSLKEARIAAAKARVDLADGLAPGGKGKRKGADQAFQALALDWHEKIHAMQVVPSHADRNLSRIKNLILPHLGEHHPDDITPPMVLDMLLKICDSGRIETAHRVKSIISLIFRYGISTGRAQRDPTQDLAGLIPSYKTEHFPAILDKAELGGLLRALDQYGGSVIVRSAARFLPLVFCRPGEMLSMRWQDINPEEALWYRTTTKTQTEMISPLSRQAMQILAEVHSLTADGEFVFPALRGKGRMLSNTSIKAVLDSLGYAGKMTAHGWRAVARTHLVETLNFPESVVEMQLGHRVKDALGRAYNRTTFLEQRTGMVQQWADWLDELRAMPAPSSPASAPGEQNAWNQWRA</sequence>
<keyword evidence="4" id="KW-0233">DNA recombination</keyword>
<dbReference type="SUPFAM" id="SSF56349">
    <property type="entry name" value="DNA breaking-rejoining enzymes"/>
    <property type="match status" value="1"/>
</dbReference>
<dbReference type="CDD" id="cd00801">
    <property type="entry name" value="INT_P4_C"/>
    <property type="match status" value="1"/>
</dbReference>
<comment type="caution">
    <text evidence="7">The sequence shown here is derived from an EMBL/GenBank/DDBJ whole genome shotgun (WGS) entry which is preliminary data.</text>
</comment>
<dbReference type="EMBL" id="JAPFPW010000029">
    <property type="protein sequence ID" value="MCW7755286.1"/>
    <property type="molecule type" value="Genomic_DNA"/>
</dbReference>